<proteinExistence type="predicted"/>
<evidence type="ECO:0008006" key="3">
    <source>
        <dbReference type="Google" id="ProtNLM"/>
    </source>
</evidence>
<dbReference type="AlphaFoldDB" id="A0A409XWR7"/>
<gene>
    <name evidence="1" type="ORF">CVT26_014877</name>
</gene>
<dbReference type="OrthoDB" id="3071584at2759"/>
<dbReference type="SUPFAM" id="SSF52047">
    <property type="entry name" value="RNI-like"/>
    <property type="match status" value="1"/>
</dbReference>
<dbReference type="Proteomes" id="UP000284706">
    <property type="component" value="Unassembled WGS sequence"/>
</dbReference>
<evidence type="ECO:0000313" key="2">
    <source>
        <dbReference type="Proteomes" id="UP000284706"/>
    </source>
</evidence>
<name>A0A409XWR7_9AGAR</name>
<dbReference type="Gene3D" id="3.80.10.10">
    <property type="entry name" value="Ribonuclease Inhibitor"/>
    <property type="match status" value="1"/>
</dbReference>
<sequence length="503" mass="57970">MVDIPPEVWHYIASFVPDERLCHMIEVNRVFFDIGMDLRWREVTIVTRNTSEAMRILRRLSDPYVARRLQRLTLRLTHVKEKNTTGSQENAKDFKHLRQQFYLTINRAFKVFKKEQAPFDVEGYNDFYKPPQRPTFSEVIKTIISCTPHFANINDLTIDSWDLPPSYDLKDFFVAIWTSFGSNLRCLSLGGNLEGYRVLIESQPNLQKLKELHLEFTNNLFRVDNDEDARILVDVIPPFINALKGNLHSLKVWSWANLDISDFFKRLDALPALECINVRMAFNRSLRDPSGLKALLCQSSPTLREVSLRLNPAGLPMNPVREEPLSLWLAECIADEQCFAHLTQFDIYPTSKQIGMDFLLACINRASTTLTHLTVRDRYLQPPEVALVVDEVAKCAGLKYLRLNVWRLDVPLLDLLAQKVQWVRGLWLSVGETLHSNEYGGLGHTFFQELEGRSYTNWQLEDISIWQGGQEADYDTMLALAQSIPSVNSFFAKGHMRSNSLDL</sequence>
<comment type="caution">
    <text evidence="1">The sequence shown here is derived from an EMBL/GenBank/DDBJ whole genome shotgun (WGS) entry which is preliminary data.</text>
</comment>
<evidence type="ECO:0000313" key="1">
    <source>
        <dbReference type="EMBL" id="PPQ95186.1"/>
    </source>
</evidence>
<dbReference type="EMBL" id="NHYE01001431">
    <property type="protein sequence ID" value="PPQ95186.1"/>
    <property type="molecule type" value="Genomic_DNA"/>
</dbReference>
<dbReference type="InterPro" id="IPR032675">
    <property type="entry name" value="LRR_dom_sf"/>
</dbReference>
<accession>A0A409XWR7</accession>
<dbReference type="InParanoid" id="A0A409XWR7"/>
<reference evidence="1 2" key="1">
    <citation type="journal article" date="2018" name="Evol. Lett.">
        <title>Horizontal gene cluster transfer increased hallucinogenic mushroom diversity.</title>
        <authorList>
            <person name="Reynolds H.T."/>
            <person name="Vijayakumar V."/>
            <person name="Gluck-Thaler E."/>
            <person name="Korotkin H.B."/>
            <person name="Matheny P.B."/>
            <person name="Slot J.C."/>
        </authorList>
    </citation>
    <scope>NUCLEOTIDE SEQUENCE [LARGE SCALE GENOMIC DNA]</scope>
    <source>
        <strain evidence="1 2">SRW20</strain>
    </source>
</reference>
<organism evidence="1 2">
    <name type="scientific">Gymnopilus dilepis</name>
    <dbReference type="NCBI Taxonomy" id="231916"/>
    <lineage>
        <taxon>Eukaryota</taxon>
        <taxon>Fungi</taxon>
        <taxon>Dikarya</taxon>
        <taxon>Basidiomycota</taxon>
        <taxon>Agaricomycotina</taxon>
        <taxon>Agaricomycetes</taxon>
        <taxon>Agaricomycetidae</taxon>
        <taxon>Agaricales</taxon>
        <taxon>Agaricineae</taxon>
        <taxon>Hymenogastraceae</taxon>
        <taxon>Gymnopilus</taxon>
    </lineage>
</organism>
<protein>
    <recommendedName>
        <fullName evidence="3">F-box domain-containing protein</fullName>
    </recommendedName>
</protein>
<keyword evidence="2" id="KW-1185">Reference proteome</keyword>